<dbReference type="AlphaFoldDB" id="A0AAV9ZN39"/>
<feature type="domain" description="Nephrocystin 3-like N-terminal" evidence="2">
    <location>
        <begin position="145"/>
        <end position="278"/>
    </location>
</feature>
<evidence type="ECO:0000259" key="2">
    <source>
        <dbReference type="Pfam" id="PF24883"/>
    </source>
</evidence>
<protein>
    <recommendedName>
        <fullName evidence="2">Nephrocystin 3-like N-terminal domain-containing protein</fullName>
    </recommendedName>
</protein>
<keyword evidence="1" id="KW-0677">Repeat</keyword>
<dbReference type="InterPro" id="IPR056884">
    <property type="entry name" value="NPHP3-like_N"/>
</dbReference>
<accession>A0AAV9ZN39</accession>
<comment type="caution">
    <text evidence="3">The sequence shown here is derived from an EMBL/GenBank/DDBJ whole genome shotgun (WGS) entry which is preliminary data.</text>
</comment>
<evidence type="ECO:0000313" key="4">
    <source>
        <dbReference type="Proteomes" id="UP001362999"/>
    </source>
</evidence>
<name>A0AAV9ZN39_9AGAR</name>
<evidence type="ECO:0000256" key="1">
    <source>
        <dbReference type="ARBA" id="ARBA00022737"/>
    </source>
</evidence>
<dbReference type="InterPro" id="IPR027417">
    <property type="entry name" value="P-loop_NTPase"/>
</dbReference>
<reference evidence="3 4" key="1">
    <citation type="journal article" date="2024" name="J Genomics">
        <title>Draft genome sequencing and assembly of Favolaschia claudopus CIRM-BRFM 2984 isolated from oak limbs.</title>
        <authorList>
            <person name="Navarro D."/>
            <person name="Drula E."/>
            <person name="Chaduli D."/>
            <person name="Cazenave R."/>
            <person name="Ahrendt S."/>
            <person name="Wang J."/>
            <person name="Lipzen A."/>
            <person name="Daum C."/>
            <person name="Barry K."/>
            <person name="Grigoriev I.V."/>
            <person name="Favel A."/>
            <person name="Rosso M.N."/>
            <person name="Martin F."/>
        </authorList>
    </citation>
    <scope>NUCLEOTIDE SEQUENCE [LARGE SCALE GENOMIC DNA]</scope>
    <source>
        <strain evidence="3 4">CIRM-BRFM 2984</strain>
    </source>
</reference>
<organism evidence="3 4">
    <name type="scientific">Favolaschia claudopus</name>
    <dbReference type="NCBI Taxonomy" id="2862362"/>
    <lineage>
        <taxon>Eukaryota</taxon>
        <taxon>Fungi</taxon>
        <taxon>Dikarya</taxon>
        <taxon>Basidiomycota</taxon>
        <taxon>Agaricomycotina</taxon>
        <taxon>Agaricomycetes</taxon>
        <taxon>Agaricomycetidae</taxon>
        <taxon>Agaricales</taxon>
        <taxon>Marasmiineae</taxon>
        <taxon>Mycenaceae</taxon>
        <taxon>Favolaschia</taxon>
    </lineage>
</organism>
<sequence length="296" mass="32773">MKGQQEMDHKIVKLVEAMAHLYSFAKEAHTVLEKSRSSEEIVSQITVQTVECALLIREYSGNTFLGRLARTPFSRAGEKIQELTDALLKLQDDFDRGIVVQNVIKSADILKQTDELEYFNLLSRLRQANTGPSPCQCLPDTRTTIIQDIAQQLMAPSATSQIVWLNGVAGSGKSNIATSISEYFRKLKRLGAVFSFARNDVADSDPTVVLHSIVFGLAMANSHIKEAVCTALKSDINLVKAPLDQQFEELLRHPLDSVKQHLIGPIVIVMDALDECPAELLLAIPSPGSLEHFSFW</sequence>
<gene>
    <name evidence="3" type="ORF">R3P38DRAFT_2805194</name>
</gene>
<proteinExistence type="predicted"/>
<dbReference type="EMBL" id="JAWWNJ010000127">
    <property type="protein sequence ID" value="KAK6987938.1"/>
    <property type="molecule type" value="Genomic_DNA"/>
</dbReference>
<evidence type="ECO:0000313" key="3">
    <source>
        <dbReference type="EMBL" id="KAK6987938.1"/>
    </source>
</evidence>
<keyword evidence="4" id="KW-1185">Reference proteome</keyword>
<dbReference type="Pfam" id="PF24883">
    <property type="entry name" value="NPHP3_N"/>
    <property type="match status" value="1"/>
</dbReference>
<dbReference type="Proteomes" id="UP001362999">
    <property type="component" value="Unassembled WGS sequence"/>
</dbReference>
<dbReference type="Gene3D" id="3.40.50.300">
    <property type="entry name" value="P-loop containing nucleotide triphosphate hydrolases"/>
    <property type="match status" value="1"/>
</dbReference>